<dbReference type="InterPro" id="IPR029052">
    <property type="entry name" value="Metallo-depent_PP-like"/>
</dbReference>
<gene>
    <name evidence="14" type="ORF">PM10SUCC1_37320</name>
</gene>
<comment type="catalytic activity">
    <reaction evidence="1">
        <text>a ribonucleoside 3'-phosphate + H2O = a ribonucleoside + phosphate</text>
        <dbReference type="Rhea" id="RHEA:10144"/>
        <dbReference type="ChEBI" id="CHEBI:13197"/>
        <dbReference type="ChEBI" id="CHEBI:15377"/>
        <dbReference type="ChEBI" id="CHEBI:18254"/>
        <dbReference type="ChEBI" id="CHEBI:43474"/>
        <dbReference type="EC" id="3.1.3.6"/>
    </reaction>
</comment>
<evidence type="ECO:0000256" key="5">
    <source>
        <dbReference type="ARBA" id="ARBA00006654"/>
    </source>
</evidence>
<comment type="cofactor">
    <cofactor evidence="3">
        <name>a divalent metal cation</name>
        <dbReference type="ChEBI" id="CHEBI:60240"/>
    </cofactor>
</comment>
<comment type="caution">
    <text evidence="14">The sequence shown here is derived from an EMBL/GenBank/DDBJ whole genome shotgun (WGS) entry which is preliminary data.</text>
</comment>
<name>A0A9W6LPU2_9FUSO</name>
<dbReference type="RefSeq" id="WP_281837912.1">
    <property type="nucleotide sequence ID" value="NZ_BSDY01000040.1"/>
</dbReference>
<evidence type="ECO:0000256" key="3">
    <source>
        <dbReference type="ARBA" id="ARBA00001968"/>
    </source>
</evidence>
<keyword evidence="9 11" id="KW-0378">Hydrolase</keyword>
<dbReference type="GO" id="GO:0046872">
    <property type="term" value="F:metal ion binding"/>
    <property type="evidence" value="ECO:0007669"/>
    <property type="project" value="UniProtKB-KW"/>
</dbReference>
<dbReference type="CDD" id="cd07410">
    <property type="entry name" value="MPP_CpdB_N"/>
    <property type="match status" value="1"/>
</dbReference>
<keyword evidence="7 11" id="KW-0732">Signal</keyword>
<dbReference type="AlphaFoldDB" id="A0A9W6LPU2"/>
<sequence length="618" mass="69530">MKKSNLILLGALAALALTGCNKGVNQGTEVKDYVESPMKVEHKVVEKGEAGAEEVTITLAATSDVHGRIYPYEYAIDSEDKDAGFAKTQTIVKELREENPNMILIDVGDTVQDNSAELFNNLETHPMVDAMNEMDYDVWVLGNHEFNFEKEFITRNINNFEGSVVNANIYNEKDGSNFVQPYQIFEVEGVRVAVIGAVPPHVPMWEASAPDHFKGLEFEDPIVSVKKTIDSIDGQYDVLVGAFHLSRRDEYGLTGVMDIAEELPEFDLIFHGHEHARHITDVNGTPVMEPGAYGWAVSVGEIKVAKVDGEWTVEEVKADNLQTKEVEADQDLLDKFKFVHEESIANANTVVGEVTGTFIDGVDYITGEDKITTMPTAQLEDNAVIELINEVQMHYADAEVSSAAIFNFDSNLKEGEFRKKDVAFIYKYTNTLMGVNITGENLLKFMEWSANYYNTWQEGDVTVSFNEKVRGYNYDIFDGVNYEIDLSKESGSRIKNATINGEAIDPNRTYKLAVNNYRFGTLVNNGWVTEEDKYFDSYETMQDAGRMRDLIVKYVVEEKNGTIEPRVDNNWKLTGINLDYPETEAIYEKIRAGEIVIPKSEDGRSLNIRAINKNEIEL</sequence>
<dbReference type="GO" id="GO:0008254">
    <property type="term" value="F:3'-nucleotidase activity"/>
    <property type="evidence" value="ECO:0007669"/>
    <property type="project" value="UniProtKB-EC"/>
</dbReference>
<comment type="similarity">
    <text evidence="5 11">Belongs to the 5'-nucleotidase family.</text>
</comment>
<feature type="domain" description="Calcineurin-like phosphoesterase" evidence="12">
    <location>
        <begin position="58"/>
        <end position="276"/>
    </location>
</feature>
<keyword evidence="6" id="KW-0479">Metal-binding</keyword>
<dbReference type="SUPFAM" id="SSF56300">
    <property type="entry name" value="Metallo-dependent phosphatases"/>
    <property type="match status" value="1"/>
</dbReference>
<dbReference type="Proteomes" id="UP001144471">
    <property type="component" value="Unassembled WGS sequence"/>
</dbReference>
<dbReference type="SUPFAM" id="SSF55816">
    <property type="entry name" value="5'-nucleotidase (syn. UDP-sugar hydrolase), C-terminal domain"/>
    <property type="match status" value="1"/>
</dbReference>
<accession>A0A9W6LPU2</accession>
<dbReference type="PROSITE" id="PS00786">
    <property type="entry name" value="5_NUCLEOTIDASE_2"/>
    <property type="match status" value="1"/>
</dbReference>
<evidence type="ECO:0000256" key="9">
    <source>
        <dbReference type="ARBA" id="ARBA00022801"/>
    </source>
</evidence>
<dbReference type="InterPro" id="IPR041827">
    <property type="entry name" value="CpdB_N"/>
</dbReference>
<dbReference type="Gene3D" id="3.60.21.10">
    <property type="match status" value="1"/>
</dbReference>
<keyword evidence="8 11" id="KW-0547">Nucleotide-binding</keyword>
<evidence type="ECO:0000256" key="11">
    <source>
        <dbReference type="RuleBase" id="RU362119"/>
    </source>
</evidence>
<dbReference type="InterPro" id="IPR006146">
    <property type="entry name" value="5'-Nucleotdase_CS"/>
</dbReference>
<evidence type="ECO:0000256" key="8">
    <source>
        <dbReference type="ARBA" id="ARBA00022741"/>
    </source>
</evidence>
<feature type="chain" id="PRO_5041011301" evidence="11">
    <location>
        <begin position="17"/>
        <end position="618"/>
    </location>
</feature>
<evidence type="ECO:0000259" key="13">
    <source>
        <dbReference type="Pfam" id="PF02872"/>
    </source>
</evidence>
<dbReference type="Gene3D" id="3.90.780.10">
    <property type="entry name" value="5'-Nucleotidase, C-terminal domain"/>
    <property type="match status" value="1"/>
</dbReference>
<keyword evidence="10" id="KW-0511">Multifunctional enzyme</keyword>
<organism evidence="14 15">
    <name type="scientific">Propionigenium maris DSM 9537</name>
    <dbReference type="NCBI Taxonomy" id="1123000"/>
    <lineage>
        <taxon>Bacteria</taxon>
        <taxon>Fusobacteriati</taxon>
        <taxon>Fusobacteriota</taxon>
        <taxon>Fusobacteriia</taxon>
        <taxon>Fusobacteriales</taxon>
        <taxon>Fusobacteriaceae</taxon>
        <taxon>Propionigenium</taxon>
    </lineage>
</organism>
<proteinExistence type="inferred from homology"/>
<dbReference type="GO" id="GO:0009166">
    <property type="term" value="P:nucleotide catabolic process"/>
    <property type="evidence" value="ECO:0007669"/>
    <property type="project" value="InterPro"/>
</dbReference>
<dbReference type="GO" id="GO:0000166">
    <property type="term" value="F:nucleotide binding"/>
    <property type="evidence" value="ECO:0007669"/>
    <property type="project" value="UniProtKB-KW"/>
</dbReference>
<dbReference type="GO" id="GO:0008663">
    <property type="term" value="F:2',3'-cyclic-nucleotide 2'-phosphodiesterase activity"/>
    <property type="evidence" value="ECO:0007669"/>
    <property type="project" value="UniProtKB-EC"/>
</dbReference>
<dbReference type="PROSITE" id="PS51257">
    <property type="entry name" value="PROKAR_LIPOPROTEIN"/>
    <property type="match status" value="1"/>
</dbReference>
<evidence type="ECO:0000256" key="6">
    <source>
        <dbReference type="ARBA" id="ARBA00022723"/>
    </source>
</evidence>
<evidence type="ECO:0000256" key="10">
    <source>
        <dbReference type="ARBA" id="ARBA00023268"/>
    </source>
</evidence>
<dbReference type="InterPro" id="IPR004843">
    <property type="entry name" value="Calcineurin-like_PHP"/>
</dbReference>
<dbReference type="Pfam" id="PF02872">
    <property type="entry name" value="5_nucleotid_C"/>
    <property type="match status" value="1"/>
</dbReference>
<dbReference type="InterPro" id="IPR006179">
    <property type="entry name" value="5_nucleotidase/apyrase"/>
</dbReference>
<dbReference type="InterPro" id="IPR036907">
    <property type="entry name" value="5'-Nucleotdase_C_sf"/>
</dbReference>
<reference evidence="14" key="1">
    <citation type="submission" date="2022-12" db="EMBL/GenBank/DDBJ databases">
        <title>Reference genome sequencing for broad-spectrum identification of bacterial and archaeal isolates by mass spectrometry.</title>
        <authorList>
            <person name="Sekiguchi Y."/>
            <person name="Tourlousse D.M."/>
        </authorList>
    </citation>
    <scope>NUCLEOTIDE SEQUENCE</scope>
    <source>
        <strain evidence="14">10succ1</strain>
    </source>
</reference>
<evidence type="ECO:0000313" key="14">
    <source>
        <dbReference type="EMBL" id="GLI58218.1"/>
    </source>
</evidence>
<comment type="catalytic activity">
    <reaction evidence="2">
        <text>a nucleoside 2',3'-cyclic phosphate + H2O = a nucleoside 3'-phosphate + H(+)</text>
        <dbReference type="Rhea" id="RHEA:19621"/>
        <dbReference type="ChEBI" id="CHEBI:15377"/>
        <dbReference type="ChEBI" id="CHEBI:15378"/>
        <dbReference type="ChEBI" id="CHEBI:66949"/>
        <dbReference type="ChEBI" id="CHEBI:66954"/>
        <dbReference type="EC" id="3.1.4.16"/>
    </reaction>
</comment>
<dbReference type="PANTHER" id="PTHR11575:SF6">
    <property type="entry name" value="2',3'-CYCLIC-NUCLEOTIDE 2'-PHOSPHODIESTERASE_3'-NUCLEOTIDASE"/>
    <property type="match status" value="1"/>
</dbReference>
<evidence type="ECO:0000259" key="12">
    <source>
        <dbReference type="Pfam" id="PF00149"/>
    </source>
</evidence>
<evidence type="ECO:0000256" key="7">
    <source>
        <dbReference type="ARBA" id="ARBA00022729"/>
    </source>
</evidence>
<evidence type="ECO:0000256" key="1">
    <source>
        <dbReference type="ARBA" id="ARBA00000527"/>
    </source>
</evidence>
<dbReference type="PRINTS" id="PR01607">
    <property type="entry name" value="APYRASEFAMLY"/>
</dbReference>
<feature type="signal peptide" evidence="11">
    <location>
        <begin position="1"/>
        <end position="16"/>
    </location>
</feature>
<dbReference type="InterPro" id="IPR008334">
    <property type="entry name" value="5'-Nucleotdase_C"/>
</dbReference>
<dbReference type="GO" id="GO:0030288">
    <property type="term" value="C:outer membrane-bounded periplasmic space"/>
    <property type="evidence" value="ECO:0007669"/>
    <property type="project" value="TreeGrafter"/>
</dbReference>
<protein>
    <submittedName>
        <fullName evidence="14">2',3'-cyclic-nucleotide 2'-phosphodiesterase</fullName>
    </submittedName>
</protein>
<evidence type="ECO:0000256" key="4">
    <source>
        <dbReference type="ARBA" id="ARBA00004196"/>
    </source>
</evidence>
<evidence type="ECO:0000256" key="2">
    <source>
        <dbReference type="ARBA" id="ARBA00001730"/>
    </source>
</evidence>
<dbReference type="Pfam" id="PF00149">
    <property type="entry name" value="Metallophos"/>
    <property type="match status" value="1"/>
</dbReference>
<evidence type="ECO:0000313" key="15">
    <source>
        <dbReference type="Proteomes" id="UP001144471"/>
    </source>
</evidence>
<feature type="domain" description="5'-Nucleotidase C-terminal" evidence="13">
    <location>
        <begin position="374"/>
        <end position="519"/>
    </location>
</feature>
<dbReference type="EMBL" id="BSDY01000040">
    <property type="protein sequence ID" value="GLI58218.1"/>
    <property type="molecule type" value="Genomic_DNA"/>
</dbReference>
<comment type="subcellular location">
    <subcellularLocation>
        <location evidence="4">Cell envelope</location>
    </subcellularLocation>
</comment>
<keyword evidence="15" id="KW-1185">Reference proteome</keyword>
<dbReference type="PANTHER" id="PTHR11575">
    <property type="entry name" value="5'-NUCLEOTIDASE-RELATED"/>
    <property type="match status" value="1"/>
</dbReference>